<evidence type="ECO:0000313" key="2">
    <source>
        <dbReference type="EMBL" id="KKA24499.1"/>
    </source>
</evidence>
<dbReference type="SUPFAM" id="SSF52047">
    <property type="entry name" value="RNI-like"/>
    <property type="match status" value="1"/>
</dbReference>
<dbReference type="OrthoDB" id="10028886at2759"/>
<dbReference type="InterPro" id="IPR032675">
    <property type="entry name" value="LRR_dom_sf"/>
</dbReference>
<feature type="region of interest" description="Disordered" evidence="1">
    <location>
        <begin position="23"/>
        <end position="47"/>
    </location>
</feature>
<proteinExistence type="predicted"/>
<sequence length="534" mass="60405">MSSRWLAKPALSVLYQLYDTSPVTGGGTEEEQLRTKRTTGTTTVTAGGKDEQNSIIRKWALMWRSIILSTFERTYLPYYSYIRYLDLEDLKHLVSDPSFKGQIREEFFSGEIGDYIFRDYETKGSKRLRSSRTSPDAIWIVQKVGSAITQKAKSIRELSGEIPPSALTEWIRNLPELQALSLWSGNSLSHHAEDEIRVHCPDFKKVALFRWSDSPSETAESESEQFLKGLRPNSLEYFEVISYSHLGPRSIAALGSHLKSLVELKLTSLPLKAIAELPSLTAPPALKVLSLTDSLPELRNEEFYKTVSDVAEWICSCKNLRRLELRRFLDDPVLLSKVLIDDRVRLNALHVVGYSMQSARAFHEALASQSSLQVLSLQGEGSEWPQDQEVLVQALGQLSELLELELKEISEYFTPDHIMSLTPYLPHLERLWISGYDFNDQVWDSFLCLPRLRYLVIHALSDFTAQGILDFISQLGPGNRGFYLSILNAMSDTSITEEAQTVIRDTLAQNLDGSFDFGLAREEFTDSELGSDIS</sequence>
<dbReference type="Proteomes" id="UP000053958">
    <property type="component" value="Unassembled WGS sequence"/>
</dbReference>
<dbReference type="RefSeq" id="XP_013331111.1">
    <property type="nucleotide sequence ID" value="XM_013475657.1"/>
</dbReference>
<dbReference type="GeneID" id="25313879"/>
<evidence type="ECO:0000256" key="1">
    <source>
        <dbReference type="SAM" id="MobiDB-lite"/>
    </source>
</evidence>
<evidence type="ECO:0000313" key="3">
    <source>
        <dbReference type="Proteomes" id="UP000053958"/>
    </source>
</evidence>
<accession>A0A0F4Z1W3</accession>
<protein>
    <submittedName>
        <fullName evidence="2">Uncharacterized protein</fullName>
    </submittedName>
</protein>
<dbReference type="Gene3D" id="3.80.10.10">
    <property type="entry name" value="Ribonuclease Inhibitor"/>
    <property type="match status" value="2"/>
</dbReference>
<dbReference type="EMBL" id="LASV01000061">
    <property type="protein sequence ID" value="KKA24499.1"/>
    <property type="molecule type" value="Genomic_DNA"/>
</dbReference>
<dbReference type="STRING" id="1408163.A0A0F4Z1W3"/>
<reference evidence="2 3" key="1">
    <citation type="submission" date="2015-04" db="EMBL/GenBank/DDBJ databases">
        <authorList>
            <person name="Heijne W.H."/>
            <person name="Fedorova N.D."/>
            <person name="Nierman W.C."/>
            <person name="Vollebregt A.W."/>
            <person name="Zhao Z."/>
            <person name="Wu L."/>
            <person name="Kumar M."/>
            <person name="Stam H."/>
            <person name="van den Berg M.A."/>
            <person name="Pel H.J."/>
        </authorList>
    </citation>
    <scope>NUCLEOTIDE SEQUENCE [LARGE SCALE GENOMIC DNA]</scope>
    <source>
        <strain evidence="2 3">CBS 393.64</strain>
    </source>
</reference>
<keyword evidence="3" id="KW-1185">Reference proteome</keyword>
<organism evidence="2 3">
    <name type="scientific">Rasamsonia emersonii (strain ATCC 16479 / CBS 393.64 / IMI 116815)</name>
    <dbReference type="NCBI Taxonomy" id="1408163"/>
    <lineage>
        <taxon>Eukaryota</taxon>
        <taxon>Fungi</taxon>
        <taxon>Dikarya</taxon>
        <taxon>Ascomycota</taxon>
        <taxon>Pezizomycotina</taxon>
        <taxon>Eurotiomycetes</taxon>
        <taxon>Eurotiomycetidae</taxon>
        <taxon>Eurotiales</taxon>
        <taxon>Trichocomaceae</taxon>
        <taxon>Rasamsonia</taxon>
    </lineage>
</organism>
<comment type="caution">
    <text evidence="2">The sequence shown here is derived from an EMBL/GenBank/DDBJ whole genome shotgun (WGS) entry which is preliminary data.</text>
</comment>
<gene>
    <name evidence="2" type="ORF">T310_1528</name>
</gene>
<dbReference type="AlphaFoldDB" id="A0A0F4Z1W3"/>
<name>A0A0F4Z1W3_RASE3</name>
<feature type="compositionally biased region" description="Low complexity" evidence="1">
    <location>
        <begin position="38"/>
        <end position="47"/>
    </location>
</feature>